<keyword evidence="4 5" id="KW-0472">Membrane</keyword>
<keyword evidence="2 5" id="KW-0812">Transmembrane</keyword>
<reference evidence="7" key="3">
    <citation type="journal article" date="2014" name="Nature">
        <title>Elephant shark genome provides unique insights into gnathostome evolution.</title>
        <authorList>
            <consortium name="International Elephant Shark Genome Sequencing Consortium"/>
            <person name="Venkatesh B."/>
            <person name="Lee A.P."/>
            <person name="Ravi V."/>
            <person name="Maurya A.K."/>
            <person name="Lian M.M."/>
            <person name="Swann J.B."/>
            <person name="Ohta Y."/>
            <person name="Flajnik M.F."/>
            <person name="Sutoh Y."/>
            <person name="Kasahara M."/>
            <person name="Hoon S."/>
            <person name="Gangu V."/>
            <person name="Roy S.W."/>
            <person name="Irimia M."/>
            <person name="Korzh V."/>
            <person name="Kondrychyn I."/>
            <person name="Lim Z.W."/>
            <person name="Tay B.H."/>
            <person name="Tohari S."/>
            <person name="Kong K.W."/>
            <person name="Ho S."/>
            <person name="Lorente-Galdos B."/>
            <person name="Quilez J."/>
            <person name="Marques-Bonet T."/>
            <person name="Raney B.J."/>
            <person name="Ingham P.W."/>
            <person name="Tay A."/>
            <person name="Hillier L.W."/>
            <person name="Minx P."/>
            <person name="Boehm T."/>
            <person name="Wilson R.K."/>
            <person name="Brenner S."/>
            <person name="Warren W.C."/>
        </authorList>
    </citation>
    <scope>NUCLEOTIDE SEQUENCE [LARGE SCALE GENOMIC DNA]</scope>
</reference>
<dbReference type="GeneTree" id="ENSGT00390000006044"/>
<evidence type="ECO:0000256" key="1">
    <source>
        <dbReference type="ARBA" id="ARBA00004167"/>
    </source>
</evidence>
<evidence type="ECO:0000256" key="3">
    <source>
        <dbReference type="ARBA" id="ARBA00022989"/>
    </source>
</evidence>
<organism evidence="6 7">
    <name type="scientific">Callorhinchus milii</name>
    <name type="common">Ghost shark</name>
    <dbReference type="NCBI Taxonomy" id="7868"/>
    <lineage>
        <taxon>Eukaryota</taxon>
        <taxon>Metazoa</taxon>
        <taxon>Chordata</taxon>
        <taxon>Craniata</taxon>
        <taxon>Vertebrata</taxon>
        <taxon>Chondrichthyes</taxon>
        <taxon>Holocephali</taxon>
        <taxon>Chimaeriformes</taxon>
        <taxon>Callorhinchidae</taxon>
        <taxon>Callorhinchus</taxon>
    </lineage>
</organism>
<sequence length="723" mass="80832">MGTSQDTGEQWPWNLTQCWGTGAFVQENEASVQGRRNFTVRRGTESGSFPSGVEADVWFRSLVMSLITQCPTPFPLQSFPVGHISTSDSAYFILVDRYLNYFLPMEGSVPPAPFISGCGAVSPPAPRAQTVPFTSYTGPHTSLLKRHISHQPSVTTDPAAQEIWRSEMLLQIFVEMWLHHYSLELYQKMQSPQAKLEVLRYRLGVCSTPYSTTTLPAHGTFHTYQEPFTPTEEHVLTVRLLIKHLHSFSCCLSGPETPGPSSSAHPHTNSPLEDFKRLAIPRFVQHKFYVFLQHCFGHWPLDASFRAVLETWLSYLQPWRYASERVAHTHEQADRSVPDKWAPFVQENLLLYTRLFQGFVSRALRTDLVSPRNALMVYRVAKVYSQPNLAELVSEAENLLLEPDHIHPSRQHRAYTPSALGGSFLAPWQSPVPDASFRVKSHVYNLEGQNCDYKPMFGTEMRSLVLKLAQLIALAKQTAKSISKQSAEQTAGAGLLALLGLSGSSLGNAGYCGSDLYDLGPDGIRKTDEYLEKSLEYLCNMFRLNPSQVSQLSSSVGAASEESSQPSLPDCVQGDHGLILTPLGRYQSTDVCNCLSCFTHKIVNHFTVYPVKRFEISTFCGELAALCQRETFVGRLMSWCLVPPERSSKARCSPLTPHSPPQPRVSLRFLASYRTLSSLCLLLLIGYYFNMCPALSLLLLLGGGFLYAAVQTLLTQHRRPHQS</sequence>
<feature type="transmembrane region" description="Helical" evidence="5">
    <location>
        <begin position="695"/>
        <end position="714"/>
    </location>
</feature>
<dbReference type="Ensembl" id="ENSCMIT00000030819.1">
    <property type="protein sequence ID" value="ENSCMIP00000030352.1"/>
    <property type="gene ID" value="ENSCMIG00000013055.1"/>
</dbReference>
<dbReference type="InterPro" id="IPR024129">
    <property type="entry name" value="Sphingomy_SMPD4"/>
</dbReference>
<dbReference type="GO" id="GO:0046475">
    <property type="term" value="P:glycerophospholipid catabolic process"/>
    <property type="evidence" value="ECO:0007669"/>
    <property type="project" value="TreeGrafter"/>
</dbReference>
<evidence type="ECO:0000256" key="5">
    <source>
        <dbReference type="SAM" id="Phobius"/>
    </source>
</evidence>
<dbReference type="Pfam" id="PF14724">
    <property type="entry name" value="mit_SMPDase"/>
    <property type="match status" value="1"/>
</dbReference>
<accession>A0A4W3IMH3</accession>
<name>A0A4W3IMH3_CALMI</name>
<reference evidence="7" key="2">
    <citation type="journal article" date="2007" name="PLoS Biol.">
        <title>Survey sequencing and comparative analysis of the elephant shark (Callorhinchus milii) genome.</title>
        <authorList>
            <person name="Venkatesh B."/>
            <person name="Kirkness E.F."/>
            <person name="Loh Y.H."/>
            <person name="Halpern A.L."/>
            <person name="Lee A.P."/>
            <person name="Johnson J."/>
            <person name="Dandona N."/>
            <person name="Viswanathan L.D."/>
            <person name="Tay A."/>
            <person name="Venter J.C."/>
            <person name="Strausberg R.L."/>
            <person name="Brenner S."/>
        </authorList>
    </citation>
    <scope>NUCLEOTIDE SEQUENCE [LARGE SCALE GENOMIC DNA]</scope>
</reference>
<reference evidence="6" key="5">
    <citation type="submission" date="2025-09" db="UniProtKB">
        <authorList>
            <consortium name="Ensembl"/>
        </authorList>
    </citation>
    <scope>IDENTIFICATION</scope>
</reference>
<evidence type="ECO:0000256" key="4">
    <source>
        <dbReference type="ARBA" id="ARBA00023136"/>
    </source>
</evidence>
<reference evidence="7" key="1">
    <citation type="journal article" date="2006" name="Science">
        <title>Ancient noncoding elements conserved in the human genome.</title>
        <authorList>
            <person name="Venkatesh B."/>
            <person name="Kirkness E.F."/>
            <person name="Loh Y.H."/>
            <person name="Halpern A.L."/>
            <person name="Lee A.P."/>
            <person name="Johnson J."/>
            <person name="Dandona N."/>
            <person name="Viswanathan L.D."/>
            <person name="Tay A."/>
            <person name="Venter J.C."/>
            <person name="Strausberg R.L."/>
            <person name="Brenner S."/>
        </authorList>
    </citation>
    <scope>NUCLEOTIDE SEQUENCE [LARGE SCALE GENOMIC DNA]</scope>
</reference>
<dbReference type="OMA" id="GHRNTHI"/>
<dbReference type="AlphaFoldDB" id="A0A4W3IMH3"/>
<dbReference type="STRING" id="7868.ENSCMIP00000030352"/>
<dbReference type="GO" id="GO:0006685">
    <property type="term" value="P:sphingomyelin catabolic process"/>
    <property type="evidence" value="ECO:0007669"/>
    <property type="project" value="TreeGrafter"/>
</dbReference>
<evidence type="ECO:0000256" key="2">
    <source>
        <dbReference type="ARBA" id="ARBA00022692"/>
    </source>
</evidence>
<evidence type="ECO:0000313" key="6">
    <source>
        <dbReference type="Ensembl" id="ENSCMIP00000030352.1"/>
    </source>
</evidence>
<keyword evidence="7" id="KW-1185">Reference proteome</keyword>
<dbReference type="GO" id="GO:0016020">
    <property type="term" value="C:membrane"/>
    <property type="evidence" value="ECO:0007669"/>
    <property type="project" value="UniProtKB-SubCell"/>
</dbReference>
<dbReference type="GO" id="GO:0050290">
    <property type="term" value="F:sphingomyelin phosphodiesterase D activity"/>
    <property type="evidence" value="ECO:0007669"/>
    <property type="project" value="InterPro"/>
</dbReference>
<comment type="subcellular location">
    <subcellularLocation>
        <location evidence="1">Membrane</location>
        <topology evidence="1">Single-pass membrane protein</topology>
    </subcellularLocation>
</comment>
<proteinExistence type="predicted"/>
<dbReference type="PANTHER" id="PTHR12988">
    <property type="entry name" value="SPHINGOMYELIN PHOSPHODIESTERASE 4"/>
    <property type="match status" value="1"/>
</dbReference>
<dbReference type="InParanoid" id="A0A4W3IMH3"/>
<keyword evidence="3 5" id="KW-1133">Transmembrane helix</keyword>
<dbReference type="PANTHER" id="PTHR12988:SF6">
    <property type="entry name" value="SPHINGOMYELIN PHOSPHODIESTERASE 4"/>
    <property type="match status" value="1"/>
</dbReference>
<dbReference type="GO" id="GO:0046513">
    <property type="term" value="P:ceramide biosynthetic process"/>
    <property type="evidence" value="ECO:0007669"/>
    <property type="project" value="TreeGrafter"/>
</dbReference>
<reference evidence="6" key="4">
    <citation type="submission" date="2025-08" db="UniProtKB">
        <authorList>
            <consortium name="Ensembl"/>
        </authorList>
    </citation>
    <scope>IDENTIFICATION</scope>
</reference>
<evidence type="ECO:0000313" key="7">
    <source>
        <dbReference type="Proteomes" id="UP000314986"/>
    </source>
</evidence>
<dbReference type="Proteomes" id="UP000314986">
    <property type="component" value="Unassembled WGS sequence"/>
</dbReference>
<protein>
    <submittedName>
        <fullName evidence="6">Sphingomyelin phosphodiesterase 4</fullName>
    </submittedName>
</protein>